<protein>
    <submittedName>
        <fullName evidence="3">50S ribosomal protein L11 methyltransferase</fullName>
    </submittedName>
</protein>
<keyword evidence="3" id="KW-0689">Ribosomal protein</keyword>
<evidence type="ECO:0000256" key="2">
    <source>
        <dbReference type="ARBA" id="ARBA00022679"/>
    </source>
</evidence>
<dbReference type="EMBL" id="BOPF01000032">
    <property type="protein sequence ID" value="GIJ49965.1"/>
    <property type="molecule type" value="Genomic_DNA"/>
</dbReference>
<accession>A0A8J3YU89</accession>
<dbReference type="SUPFAM" id="SSF53335">
    <property type="entry name" value="S-adenosyl-L-methionine-dependent methyltransferases"/>
    <property type="match status" value="1"/>
</dbReference>
<dbReference type="Proteomes" id="UP000619260">
    <property type="component" value="Unassembled WGS sequence"/>
</dbReference>
<organism evidence="3 4">
    <name type="scientific">Virgisporangium aliadipatigenens</name>
    <dbReference type="NCBI Taxonomy" id="741659"/>
    <lineage>
        <taxon>Bacteria</taxon>
        <taxon>Bacillati</taxon>
        <taxon>Actinomycetota</taxon>
        <taxon>Actinomycetes</taxon>
        <taxon>Micromonosporales</taxon>
        <taxon>Micromonosporaceae</taxon>
        <taxon>Virgisporangium</taxon>
    </lineage>
</organism>
<dbReference type="RefSeq" id="WP_203903417.1">
    <property type="nucleotide sequence ID" value="NZ_BOPF01000032.1"/>
</dbReference>
<keyword evidence="3" id="KW-0687">Ribonucleoprotein</keyword>
<dbReference type="GO" id="GO:0005840">
    <property type="term" value="C:ribosome"/>
    <property type="evidence" value="ECO:0007669"/>
    <property type="project" value="UniProtKB-KW"/>
</dbReference>
<name>A0A8J3YU89_9ACTN</name>
<dbReference type="GO" id="GO:0016279">
    <property type="term" value="F:protein-lysine N-methyltransferase activity"/>
    <property type="evidence" value="ECO:0007669"/>
    <property type="project" value="TreeGrafter"/>
</dbReference>
<keyword evidence="4" id="KW-1185">Reference proteome</keyword>
<proteinExistence type="predicted"/>
<dbReference type="PANTHER" id="PTHR43648">
    <property type="entry name" value="ELECTRON TRANSFER FLAVOPROTEIN BETA SUBUNIT LYSINE METHYLTRANSFERASE"/>
    <property type="match status" value="1"/>
</dbReference>
<dbReference type="InterPro" id="IPR029063">
    <property type="entry name" value="SAM-dependent_MTases_sf"/>
</dbReference>
<dbReference type="PANTHER" id="PTHR43648:SF1">
    <property type="entry name" value="ELECTRON TRANSFER FLAVOPROTEIN BETA SUBUNIT LYSINE METHYLTRANSFERASE"/>
    <property type="match status" value="1"/>
</dbReference>
<dbReference type="InterPro" id="IPR050078">
    <property type="entry name" value="Ribosomal_L11_MeTrfase_PrmA"/>
</dbReference>
<evidence type="ECO:0000313" key="3">
    <source>
        <dbReference type="EMBL" id="GIJ49965.1"/>
    </source>
</evidence>
<comment type="caution">
    <text evidence="3">The sequence shown here is derived from an EMBL/GenBank/DDBJ whole genome shotgun (WGS) entry which is preliminary data.</text>
</comment>
<evidence type="ECO:0000313" key="4">
    <source>
        <dbReference type="Proteomes" id="UP000619260"/>
    </source>
</evidence>
<dbReference type="AlphaFoldDB" id="A0A8J3YU89"/>
<keyword evidence="2" id="KW-0808">Transferase</keyword>
<dbReference type="Gene3D" id="3.40.50.150">
    <property type="entry name" value="Vaccinia Virus protein VP39"/>
    <property type="match status" value="1"/>
</dbReference>
<sequence length="211" mass="22300">MSSFLEHTRSLPASYVPEIALHQADDAIALWERTEEAAGGARLAPPFWAFAWAGGQAVARYLLDHADLVAGRSVLDLAAGGGIVAIAAARAGAARVVATEIDPTAVEILRVNAMSNGVSVEALLGDVLDDTTLAADVVTAGDVFYSREMARRMLAFLDRAAARGSLVLVGDPGRAYLPRERFTAVAEYPVPTTLALEDAEVKATTVWRLTP</sequence>
<dbReference type="GO" id="GO:0032259">
    <property type="term" value="P:methylation"/>
    <property type="evidence" value="ECO:0007669"/>
    <property type="project" value="UniProtKB-KW"/>
</dbReference>
<keyword evidence="1 3" id="KW-0489">Methyltransferase</keyword>
<dbReference type="Pfam" id="PF06325">
    <property type="entry name" value="PrmA"/>
    <property type="match status" value="1"/>
</dbReference>
<evidence type="ECO:0000256" key="1">
    <source>
        <dbReference type="ARBA" id="ARBA00022603"/>
    </source>
</evidence>
<reference evidence="3" key="1">
    <citation type="submission" date="2021-01" db="EMBL/GenBank/DDBJ databases">
        <title>Whole genome shotgun sequence of Virgisporangium aliadipatigenens NBRC 105644.</title>
        <authorList>
            <person name="Komaki H."/>
            <person name="Tamura T."/>
        </authorList>
    </citation>
    <scope>NUCLEOTIDE SEQUENCE</scope>
    <source>
        <strain evidence="3">NBRC 105644</strain>
    </source>
</reference>
<gene>
    <name evidence="3" type="ORF">Val02_68510</name>
</gene>